<keyword evidence="2 4" id="KW-0732">Signal</keyword>
<name>A0A6S6QRD0_9HYPH</name>
<dbReference type="GO" id="GO:0044780">
    <property type="term" value="P:bacterial-type flagellum assembly"/>
    <property type="evidence" value="ECO:0007669"/>
    <property type="project" value="InterPro"/>
</dbReference>
<evidence type="ECO:0000313" key="6">
    <source>
        <dbReference type="EMBL" id="BCJ91609.1"/>
    </source>
</evidence>
<accession>A0A6S6QRD0</accession>
<dbReference type="PROSITE" id="PS50844">
    <property type="entry name" value="AFP_LIKE"/>
    <property type="match status" value="1"/>
</dbReference>
<dbReference type="AlphaFoldDB" id="A0A6S6QRD0"/>
<keyword evidence="7" id="KW-1185">Reference proteome</keyword>
<feature type="chain" id="PRO_5027937546" description="AFP-like domain-containing protein" evidence="4">
    <location>
        <begin position="24"/>
        <end position="323"/>
    </location>
</feature>
<proteinExistence type="predicted"/>
<evidence type="ECO:0000256" key="1">
    <source>
        <dbReference type="ARBA" id="ARBA00004418"/>
    </source>
</evidence>
<evidence type="ECO:0000256" key="2">
    <source>
        <dbReference type="ARBA" id="ARBA00022729"/>
    </source>
</evidence>
<dbReference type="InterPro" id="IPR013974">
    <property type="entry name" value="SAF"/>
</dbReference>
<sequence>MTMIRLFFLVLLPLALLVPKAFAQSAPMLKPVVTVAGDLVTLGDLIAGAGTKAEIAVFRAPDLGQTGIVPADDIIAVAAAHGLVDVETSGIGKVAVKHASRIVTADEMLPLLSQALADGAALEGPDALAIEIDPAFANIHVPVEADGAIRFADAFWTENQGRFDATLIVRRIDGTDERRQLTGKAVETAAMITAARALERGTVLTSNDLRIERKPKAAVRDGQIDDAMLVVGMEVRRALREGQAIRTGDLSEPVLVKSGATVSVVLKTGGLTLTAIGQAMSDGKNGAAIQVMNTQSKRVLQAVVTGPDQVLVQAPRTIVSAQK</sequence>
<dbReference type="Pfam" id="PF13144">
    <property type="entry name" value="ChapFlgA"/>
    <property type="match status" value="1"/>
</dbReference>
<dbReference type="InterPro" id="IPR039246">
    <property type="entry name" value="Flagellar_FlgA"/>
</dbReference>
<evidence type="ECO:0000313" key="7">
    <source>
        <dbReference type="Proteomes" id="UP000515317"/>
    </source>
</evidence>
<feature type="signal peptide" evidence="4">
    <location>
        <begin position="1"/>
        <end position="23"/>
    </location>
</feature>
<keyword evidence="3" id="KW-0574">Periplasm</keyword>
<dbReference type="KEGG" id="tso:IZ6_23440"/>
<dbReference type="InterPro" id="IPR006190">
    <property type="entry name" value="SAF_AFP_Neu5Ac"/>
</dbReference>
<protein>
    <recommendedName>
        <fullName evidence="5">AFP-like domain-containing protein</fullName>
    </recommendedName>
</protein>
<dbReference type="NCBIfam" id="TIGR03170">
    <property type="entry name" value="flgA_cterm"/>
    <property type="match status" value="1"/>
</dbReference>
<evidence type="ECO:0000259" key="5">
    <source>
        <dbReference type="PROSITE" id="PS50844"/>
    </source>
</evidence>
<evidence type="ECO:0000256" key="3">
    <source>
        <dbReference type="ARBA" id="ARBA00022764"/>
    </source>
</evidence>
<dbReference type="EMBL" id="AP023361">
    <property type="protein sequence ID" value="BCJ91609.1"/>
    <property type="molecule type" value="Genomic_DNA"/>
</dbReference>
<dbReference type="PANTHER" id="PTHR36307:SF1">
    <property type="entry name" value="FLAGELLA BASAL BODY P-RING FORMATION PROTEIN FLGA"/>
    <property type="match status" value="1"/>
</dbReference>
<dbReference type="PANTHER" id="PTHR36307">
    <property type="entry name" value="FLAGELLA BASAL BODY P-RING FORMATION PROTEIN FLGA"/>
    <property type="match status" value="1"/>
</dbReference>
<gene>
    <name evidence="6" type="ORF">IZ6_23440</name>
</gene>
<dbReference type="GO" id="GO:0042597">
    <property type="term" value="C:periplasmic space"/>
    <property type="evidence" value="ECO:0007669"/>
    <property type="project" value="UniProtKB-SubCell"/>
</dbReference>
<dbReference type="CDD" id="cd11614">
    <property type="entry name" value="SAF_CpaB_FlgA_like"/>
    <property type="match status" value="1"/>
</dbReference>
<dbReference type="SMART" id="SM00858">
    <property type="entry name" value="SAF"/>
    <property type="match status" value="1"/>
</dbReference>
<feature type="domain" description="AFP-like" evidence="5">
    <location>
        <begin position="191"/>
        <end position="253"/>
    </location>
</feature>
<evidence type="ECO:0000256" key="4">
    <source>
        <dbReference type="SAM" id="SignalP"/>
    </source>
</evidence>
<dbReference type="Proteomes" id="UP000515317">
    <property type="component" value="Chromosome"/>
</dbReference>
<dbReference type="Gene3D" id="3.90.1210.10">
    <property type="entry name" value="Antifreeze-like/N-acetylneuraminic acid synthase C-terminal domain"/>
    <property type="match status" value="1"/>
</dbReference>
<organism evidence="6 7">
    <name type="scientific">Terrihabitans soli</name>
    <dbReference type="NCBI Taxonomy" id="708113"/>
    <lineage>
        <taxon>Bacteria</taxon>
        <taxon>Pseudomonadati</taxon>
        <taxon>Pseudomonadota</taxon>
        <taxon>Alphaproteobacteria</taxon>
        <taxon>Hyphomicrobiales</taxon>
        <taxon>Terrihabitans</taxon>
    </lineage>
</organism>
<dbReference type="Gene3D" id="2.30.30.760">
    <property type="match status" value="1"/>
</dbReference>
<comment type="subcellular location">
    <subcellularLocation>
        <location evidence="1">Periplasm</location>
    </subcellularLocation>
</comment>
<dbReference type="InterPro" id="IPR017585">
    <property type="entry name" value="SAF_FlgA"/>
</dbReference>
<reference evidence="6 7" key="1">
    <citation type="submission" date="2020-08" db="EMBL/GenBank/DDBJ databases">
        <title>Genome sequence of Rhizobiales bacterium strain IZ6.</title>
        <authorList>
            <person name="Nakai R."/>
            <person name="Naganuma T."/>
        </authorList>
    </citation>
    <scope>NUCLEOTIDE SEQUENCE [LARGE SCALE GENOMIC DNA]</scope>
    <source>
        <strain evidence="6 7">IZ6</strain>
    </source>
</reference>